<dbReference type="NCBIfam" id="TIGR00431">
    <property type="entry name" value="TruB"/>
    <property type="match status" value="1"/>
</dbReference>
<dbReference type="InterPro" id="IPR002501">
    <property type="entry name" value="PsdUridine_synth_N"/>
</dbReference>
<keyword evidence="9" id="KW-1185">Reference proteome</keyword>
<gene>
    <name evidence="5" type="primary">truB</name>
    <name evidence="8" type="ORF">GCM10011425_30910</name>
</gene>
<dbReference type="CDD" id="cd01038">
    <property type="entry name" value="Endonuclease_DUF559"/>
    <property type="match status" value="1"/>
</dbReference>
<evidence type="ECO:0000256" key="5">
    <source>
        <dbReference type="HAMAP-Rule" id="MF_01080"/>
    </source>
</evidence>
<dbReference type="Gene3D" id="3.30.2350.10">
    <property type="entry name" value="Pseudouridine synthase"/>
    <property type="match status" value="1"/>
</dbReference>
<reference evidence="8" key="2">
    <citation type="submission" date="2020-09" db="EMBL/GenBank/DDBJ databases">
        <authorList>
            <person name="Sun Q."/>
            <person name="Sedlacek I."/>
        </authorList>
    </citation>
    <scope>NUCLEOTIDE SEQUENCE</scope>
    <source>
        <strain evidence="8">CCM 8711</strain>
    </source>
</reference>
<comment type="catalytic activity">
    <reaction evidence="1 5">
        <text>uridine(55) in tRNA = pseudouridine(55) in tRNA</text>
        <dbReference type="Rhea" id="RHEA:42532"/>
        <dbReference type="Rhea" id="RHEA-COMP:10101"/>
        <dbReference type="Rhea" id="RHEA-COMP:10102"/>
        <dbReference type="ChEBI" id="CHEBI:65314"/>
        <dbReference type="ChEBI" id="CHEBI:65315"/>
        <dbReference type="EC" id="5.4.99.25"/>
    </reaction>
</comment>
<evidence type="ECO:0000256" key="3">
    <source>
        <dbReference type="ARBA" id="ARBA00022694"/>
    </source>
</evidence>
<dbReference type="Gene3D" id="3.40.960.10">
    <property type="entry name" value="VSR Endonuclease"/>
    <property type="match status" value="1"/>
</dbReference>
<dbReference type="InterPro" id="IPR020103">
    <property type="entry name" value="PsdUridine_synth_cat_dom_sf"/>
</dbReference>
<dbReference type="InterPro" id="IPR007569">
    <property type="entry name" value="DUF559"/>
</dbReference>
<dbReference type="EC" id="5.4.99.25" evidence="5"/>
<sequence length="399" mass="45327">MSELHSKHKNFNFAEGELLLINKPYRWTSFDIVGKVRNAFKPLKLKVGHAGTLDPLATGLLIVCTGKMTKQIDTFQAEEKEYTGTFTLGGTTPSYDMETEIDETFDTAHLTEEILKAACAQFTGEIQQYPPAHSAIKVNGERLYEKARRGEEVELKARTVTIKEFELTRIELPEVDFKVVCSKGTYIRSLAFDYGKAVNSGAYLSKLRRTRSGNFKVEDAWEVMELVNFIRKPLPNPPREGGLSEQEGLNILEEPDPARVYRENADPLVYEPLKGNSRSNRHEPTEAENVLWQLLRRDATGFKIRRQHVIDNYIADFVCLQKGLVIEVDGGYHQHTKEADADRTEMLNHWGFKVIRFTNEEVIQKPQSVFETIRQEIQALPDRQSKVLPPGEDLGGASL</sequence>
<organism evidence="8 9">
    <name type="scientific">Mucilaginibacter galii</name>
    <dbReference type="NCBI Taxonomy" id="2005073"/>
    <lineage>
        <taxon>Bacteria</taxon>
        <taxon>Pseudomonadati</taxon>
        <taxon>Bacteroidota</taxon>
        <taxon>Sphingobacteriia</taxon>
        <taxon>Sphingobacteriales</taxon>
        <taxon>Sphingobacteriaceae</taxon>
        <taxon>Mucilaginibacter</taxon>
    </lineage>
</organism>
<evidence type="ECO:0000256" key="4">
    <source>
        <dbReference type="ARBA" id="ARBA00023235"/>
    </source>
</evidence>
<feature type="active site" description="Nucleophile" evidence="5">
    <location>
        <position position="54"/>
    </location>
</feature>
<dbReference type="InterPro" id="IPR047216">
    <property type="entry name" value="Endonuclease_DUF559_bact"/>
</dbReference>
<dbReference type="AlphaFoldDB" id="A0A917JB62"/>
<dbReference type="InterPro" id="IPR011335">
    <property type="entry name" value="Restrct_endonuc-II-like"/>
</dbReference>
<evidence type="ECO:0000259" key="7">
    <source>
        <dbReference type="Pfam" id="PF04480"/>
    </source>
</evidence>
<dbReference type="InterPro" id="IPR014780">
    <property type="entry name" value="tRNA_psdUridine_synth_TruB"/>
</dbReference>
<dbReference type="GO" id="GO:0003723">
    <property type="term" value="F:RNA binding"/>
    <property type="evidence" value="ECO:0007669"/>
    <property type="project" value="InterPro"/>
</dbReference>
<comment type="similarity">
    <text evidence="2 5">Belongs to the pseudouridine synthase TruB family. Type 1 subfamily.</text>
</comment>
<dbReference type="EMBL" id="BMDO01000009">
    <property type="protein sequence ID" value="GGI51879.1"/>
    <property type="molecule type" value="Genomic_DNA"/>
</dbReference>
<name>A0A917JB62_9SPHI</name>
<accession>A0A917JB62</accession>
<dbReference type="PANTHER" id="PTHR13767:SF2">
    <property type="entry name" value="PSEUDOURIDYLATE SYNTHASE TRUB1"/>
    <property type="match status" value="1"/>
</dbReference>
<feature type="domain" description="DUF559" evidence="7">
    <location>
        <begin position="274"/>
        <end position="377"/>
    </location>
</feature>
<comment type="function">
    <text evidence="5">Responsible for synthesis of pseudouridine from uracil-55 in the psi GC loop of transfer RNAs.</text>
</comment>
<dbReference type="GO" id="GO:1990481">
    <property type="term" value="P:mRNA pseudouridine synthesis"/>
    <property type="evidence" value="ECO:0007669"/>
    <property type="project" value="TreeGrafter"/>
</dbReference>
<dbReference type="Pfam" id="PF04480">
    <property type="entry name" value="DUF559"/>
    <property type="match status" value="1"/>
</dbReference>
<dbReference type="Proteomes" id="UP000662074">
    <property type="component" value="Unassembled WGS sequence"/>
</dbReference>
<dbReference type="GO" id="GO:0160148">
    <property type="term" value="F:tRNA pseudouridine(55) synthase activity"/>
    <property type="evidence" value="ECO:0007669"/>
    <property type="project" value="UniProtKB-EC"/>
</dbReference>
<evidence type="ECO:0000313" key="9">
    <source>
        <dbReference type="Proteomes" id="UP000662074"/>
    </source>
</evidence>
<dbReference type="HAMAP" id="MF_01080">
    <property type="entry name" value="TruB_bact"/>
    <property type="match status" value="1"/>
</dbReference>
<dbReference type="PANTHER" id="PTHR13767">
    <property type="entry name" value="TRNA-PSEUDOURIDINE SYNTHASE"/>
    <property type="match status" value="1"/>
</dbReference>
<evidence type="ECO:0000256" key="1">
    <source>
        <dbReference type="ARBA" id="ARBA00000385"/>
    </source>
</evidence>
<evidence type="ECO:0000259" key="6">
    <source>
        <dbReference type="Pfam" id="PF01509"/>
    </source>
</evidence>
<comment type="caution">
    <text evidence="8">The sequence shown here is derived from an EMBL/GenBank/DDBJ whole genome shotgun (WGS) entry which is preliminary data.</text>
</comment>
<dbReference type="SUPFAM" id="SSF55120">
    <property type="entry name" value="Pseudouridine synthase"/>
    <property type="match status" value="1"/>
</dbReference>
<evidence type="ECO:0000256" key="2">
    <source>
        <dbReference type="ARBA" id="ARBA00005642"/>
    </source>
</evidence>
<feature type="domain" description="Pseudouridine synthase II N-terminal" evidence="6">
    <location>
        <begin position="46"/>
        <end position="187"/>
    </location>
</feature>
<proteinExistence type="inferred from homology"/>
<protein>
    <recommendedName>
        <fullName evidence="5">tRNA pseudouridine synthase B</fullName>
        <ecNumber evidence="5">5.4.99.25</ecNumber>
    </recommendedName>
    <alternativeName>
        <fullName evidence="5">tRNA pseudouridine(55) synthase</fullName>
        <shortName evidence="5">Psi55 synthase</shortName>
    </alternativeName>
    <alternativeName>
        <fullName evidence="5">tRNA pseudouridylate synthase</fullName>
    </alternativeName>
    <alternativeName>
        <fullName evidence="5">tRNA-uridine isomerase</fullName>
    </alternativeName>
</protein>
<dbReference type="Pfam" id="PF01509">
    <property type="entry name" value="TruB_N"/>
    <property type="match status" value="1"/>
</dbReference>
<reference evidence="8" key="1">
    <citation type="journal article" date="2014" name="Int. J. Syst. Evol. Microbiol.">
        <title>Complete genome sequence of Corynebacterium casei LMG S-19264T (=DSM 44701T), isolated from a smear-ripened cheese.</title>
        <authorList>
            <consortium name="US DOE Joint Genome Institute (JGI-PGF)"/>
            <person name="Walter F."/>
            <person name="Albersmeier A."/>
            <person name="Kalinowski J."/>
            <person name="Ruckert C."/>
        </authorList>
    </citation>
    <scope>NUCLEOTIDE SEQUENCE</scope>
    <source>
        <strain evidence="8">CCM 8711</strain>
    </source>
</reference>
<evidence type="ECO:0000313" key="8">
    <source>
        <dbReference type="EMBL" id="GGI51879.1"/>
    </source>
</evidence>
<dbReference type="GO" id="GO:0031119">
    <property type="term" value="P:tRNA pseudouridine synthesis"/>
    <property type="evidence" value="ECO:0007669"/>
    <property type="project" value="UniProtKB-UniRule"/>
</dbReference>
<keyword evidence="3 5" id="KW-0819">tRNA processing</keyword>
<dbReference type="SUPFAM" id="SSF52980">
    <property type="entry name" value="Restriction endonuclease-like"/>
    <property type="match status" value="1"/>
</dbReference>
<dbReference type="CDD" id="cd02573">
    <property type="entry name" value="PseudoU_synth_EcTruB"/>
    <property type="match status" value="1"/>
</dbReference>
<keyword evidence="4 5" id="KW-0413">Isomerase</keyword>